<reference evidence="1" key="1">
    <citation type="submission" date="2020-11" db="EMBL/GenBank/DDBJ databases">
        <authorList>
            <consortium name="DOE Joint Genome Institute"/>
            <person name="Ahrendt S."/>
            <person name="Riley R."/>
            <person name="Andreopoulos W."/>
            <person name="Labutti K."/>
            <person name="Pangilinan J."/>
            <person name="Ruiz-Duenas F.J."/>
            <person name="Barrasa J.M."/>
            <person name="Sanchez-Garcia M."/>
            <person name="Camarero S."/>
            <person name="Miyauchi S."/>
            <person name="Serrano A."/>
            <person name="Linde D."/>
            <person name="Babiker R."/>
            <person name="Drula E."/>
            <person name="Ayuso-Fernandez I."/>
            <person name="Pacheco R."/>
            <person name="Padilla G."/>
            <person name="Ferreira P."/>
            <person name="Barriuso J."/>
            <person name="Kellner H."/>
            <person name="Castanera R."/>
            <person name="Alfaro M."/>
            <person name="Ramirez L."/>
            <person name="Pisabarro A.G."/>
            <person name="Kuo A."/>
            <person name="Tritt A."/>
            <person name="Lipzen A."/>
            <person name="He G."/>
            <person name="Yan M."/>
            <person name="Ng V."/>
            <person name="Cullen D."/>
            <person name="Martin F."/>
            <person name="Rosso M.-N."/>
            <person name="Henrissat B."/>
            <person name="Hibbett D."/>
            <person name="Martinez A.T."/>
            <person name="Grigoriev I.V."/>
        </authorList>
    </citation>
    <scope>NUCLEOTIDE SEQUENCE</scope>
    <source>
        <strain evidence="1">ATCC 90797</strain>
    </source>
</reference>
<organism evidence="1 2">
    <name type="scientific">Pleurotus eryngii</name>
    <name type="common">Boletus of the steppes</name>
    <dbReference type="NCBI Taxonomy" id="5323"/>
    <lineage>
        <taxon>Eukaryota</taxon>
        <taxon>Fungi</taxon>
        <taxon>Dikarya</taxon>
        <taxon>Basidiomycota</taxon>
        <taxon>Agaricomycotina</taxon>
        <taxon>Agaricomycetes</taxon>
        <taxon>Agaricomycetidae</taxon>
        <taxon>Agaricales</taxon>
        <taxon>Pleurotineae</taxon>
        <taxon>Pleurotaceae</taxon>
        <taxon>Pleurotus</taxon>
    </lineage>
</organism>
<accession>A0A9P5ZTL0</accession>
<proteinExistence type="predicted"/>
<gene>
    <name evidence="1" type="ORF">BDN71DRAFT_1162979</name>
</gene>
<dbReference type="AlphaFoldDB" id="A0A9P5ZTL0"/>
<keyword evidence="2" id="KW-1185">Reference proteome</keyword>
<dbReference type="Proteomes" id="UP000807025">
    <property type="component" value="Unassembled WGS sequence"/>
</dbReference>
<sequence>MWLSNELMLVRRSLRTHPLRRQSTKLISSAVWLLHDRSTRTLGCRSNFLYSRGGDAEEVLRWSVVIISMASGGDRDQIQASCSLWAPRRGVECWSTADTGVPPRQLTDRRPFLTRRAICSAGTKEKICKERRRLDIEGLNSGAANMKMFVRTCHAIFHRTISLG</sequence>
<protein>
    <submittedName>
        <fullName evidence="1">Uncharacterized protein</fullName>
    </submittedName>
</protein>
<evidence type="ECO:0000313" key="1">
    <source>
        <dbReference type="EMBL" id="KAF9492928.1"/>
    </source>
</evidence>
<evidence type="ECO:0000313" key="2">
    <source>
        <dbReference type="Proteomes" id="UP000807025"/>
    </source>
</evidence>
<comment type="caution">
    <text evidence="1">The sequence shown here is derived from an EMBL/GenBank/DDBJ whole genome shotgun (WGS) entry which is preliminary data.</text>
</comment>
<dbReference type="EMBL" id="MU154593">
    <property type="protein sequence ID" value="KAF9492928.1"/>
    <property type="molecule type" value="Genomic_DNA"/>
</dbReference>
<name>A0A9P5ZTL0_PLEER</name>